<gene>
    <name evidence="1" type="ORF">BD311DRAFT_765516</name>
</gene>
<reference evidence="1" key="1">
    <citation type="submission" date="2019-01" db="EMBL/GenBank/DDBJ databases">
        <title>Draft genome sequences of three monokaryotic isolates of the white-rot basidiomycete fungus Dichomitus squalens.</title>
        <authorList>
            <consortium name="DOE Joint Genome Institute"/>
            <person name="Lopez S.C."/>
            <person name="Andreopoulos B."/>
            <person name="Pangilinan J."/>
            <person name="Lipzen A."/>
            <person name="Riley R."/>
            <person name="Ahrendt S."/>
            <person name="Ng V."/>
            <person name="Barry K."/>
            <person name="Daum C."/>
            <person name="Grigoriev I.V."/>
            <person name="Hilden K.S."/>
            <person name="Makela M.R."/>
            <person name="de Vries R.P."/>
        </authorList>
    </citation>
    <scope>NUCLEOTIDE SEQUENCE [LARGE SCALE GENOMIC DNA]</scope>
    <source>
        <strain evidence="1">OM18370.1</strain>
    </source>
</reference>
<dbReference type="Proteomes" id="UP000292957">
    <property type="component" value="Unassembled WGS sequence"/>
</dbReference>
<evidence type="ECO:0000313" key="1">
    <source>
        <dbReference type="EMBL" id="TBU24988.1"/>
    </source>
</evidence>
<sequence>MAPSAMTMAPTLSGQASTELDNAVGKYIRGIISTEPKWSAFVQARRELLTMREQLEQYRYVRSVQTRFVGNATPADLQGAGGVTINKQQVIKAFNLKQEWGEECEEVLELVGMYGEGGTRGADGRVMGMLDEKPPVTTGMQVKKFLKVLREVHAQWTMSRGG</sequence>
<organism evidence="1">
    <name type="scientific">Dichomitus squalens</name>
    <dbReference type="NCBI Taxonomy" id="114155"/>
    <lineage>
        <taxon>Eukaryota</taxon>
        <taxon>Fungi</taxon>
        <taxon>Dikarya</taxon>
        <taxon>Basidiomycota</taxon>
        <taxon>Agaricomycotina</taxon>
        <taxon>Agaricomycetes</taxon>
        <taxon>Polyporales</taxon>
        <taxon>Polyporaceae</taxon>
        <taxon>Dichomitus</taxon>
    </lineage>
</organism>
<dbReference type="EMBL" id="ML143469">
    <property type="protein sequence ID" value="TBU24988.1"/>
    <property type="molecule type" value="Genomic_DNA"/>
</dbReference>
<proteinExistence type="predicted"/>
<protein>
    <submittedName>
        <fullName evidence="1">Uncharacterized protein</fullName>
    </submittedName>
</protein>
<dbReference type="OrthoDB" id="3215534at2759"/>
<accession>A0A4Q9MET8</accession>
<name>A0A4Q9MET8_9APHY</name>
<dbReference type="AlphaFoldDB" id="A0A4Q9MET8"/>